<dbReference type="EMBL" id="CATOUU010000316">
    <property type="protein sequence ID" value="CAI9924573.1"/>
    <property type="molecule type" value="Genomic_DNA"/>
</dbReference>
<dbReference type="Proteomes" id="UP001642409">
    <property type="component" value="Unassembled WGS sequence"/>
</dbReference>
<evidence type="ECO:0000313" key="2">
    <source>
        <dbReference type="EMBL" id="CAI9944928.1"/>
    </source>
</evidence>
<evidence type="ECO:0000313" key="1">
    <source>
        <dbReference type="EMBL" id="CAI9924573.1"/>
    </source>
</evidence>
<evidence type="ECO:0000313" key="6">
    <source>
        <dbReference type="Proteomes" id="UP001642409"/>
    </source>
</evidence>
<dbReference type="EMBL" id="CAXDID020000182">
    <property type="protein sequence ID" value="CAL6049948.1"/>
    <property type="molecule type" value="Genomic_DNA"/>
</dbReference>
<protein>
    <submittedName>
        <fullName evidence="2">Uncharacterized protein</fullName>
    </submittedName>
</protein>
<reference evidence="2" key="1">
    <citation type="submission" date="2023-06" db="EMBL/GenBank/DDBJ databases">
        <authorList>
            <person name="Kurt Z."/>
        </authorList>
    </citation>
    <scope>NUCLEOTIDE SEQUENCE</scope>
</reference>
<name>A0AA86PWF2_9EUKA</name>
<evidence type="ECO:0000313" key="5">
    <source>
        <dbReference type="EMBL" id="CAL6106860.1"/>
    </source>
</evidence>
<comment type="caution">
    <text evidence="2">The sequence shown here is derived from an EMBL/GenBank/DDBJ whole genome shotgun (WGS) entry which is preliminary data.</text>
</comment>
<proteinExistence type="predicted"/>
<sequence length="280" mass="32568">MDEELELRVYFDEDYHFLSRTSGRQSVHDYLRQLEKEYYLLFNEQTQLAGLQNVFHTDIPTHFQINQAVKDKDAVFPLRSIVSTQPGKLVVQILKLPAFDAETQQLSTTGNPRRCVPYCQPLSKFGTCNSICQVCGEVKSYLPCNGQYCTRFCYSSDSRKLKSQSSDFCSICLGRLRSGKYNQKCMHQCTVCHRPWLVLNRAGVCRTCHALIRQEYYKDRQGFKQDHLWIVGDNQIDFERDPLIIETRKIGTAILEQYGENERIIDKIQYNTKGKNDDDD</sequence>
<keyword evidence="6" id="KW-1185">Reference proteome</keyword>
<accession>A0AA86PWF2</accession>
<gene>
    <name evidence="1" type="ORF">HINF_LOCUS12218</name>
    <name evidence="2" type="ORF">HINF_LOCUS32573</name>
    <name evidence="4" type="ORF">HINF_LOCUS43653</name>
    <name evidence="3" type="ORF">HINF_LOCUS6679</name>
    <name evidence="5" type="ORF">HINF_LOCUS74023</name>
</gene>
<evidence type="ECO:0000313" key="3">
    <source>
        <dbReference type="EMBL" id="CAL5981485.1"/>
    </source>
</evidence>
<reference evidence="3 6" key="2">
    <citation type="submission" date="2024-07" db="EMBL/GenBank/DDBJ databases">
        <authorList>
            <person name="Akdeniz Z."/>
        </authorList>
    </citation>
    <scope>NUCLEOTIDE SEQUENCE [LARGE SCALE GENOMIC DNA]</scope>
</reference>
<evidence type="ECO:0000313" key="4">
    <source>
        <dbReference type="EMBL" id="CAL6049948.1"/>
    </source>
</evidence>
<dbReference type="EMBL" id="CATOUU010000735">
    <property type="protein sequence ID" value="CAI9944928.1"/>
    <property type="molecule type" value="Genomic_DNA"/>
</dbReference>
<dbReference type="EMBL" id="CAXDID020000619">
    <property type="protein sequence ID" value="CAL6106860.1"/>
    <property type="molecule type" value="Genomic_DNA"/>
</dbReference>
<dbReference type="EMBL" id="CAXDID020000013">
    <property type="protein sequence ID" value="CAL5981485.1"/>
    <property type="molecule type" value="Genomic_DNA"/>
</dbReference>
<organism evidence="2">
    <name type="scientific">Hexamita inflata</name>
    <dbReference type="NCBI Taxonomy" id="28002"/>
    <lineage>
        <taxon>Eukaryota</taxon>
        <taxon>Metamonada</taxon>
        <taxon>Diplomonadida</taxon>
        <taxon>Hexamitidae</taxon>
        <taxon>Hexamitinae</taxon>
        <taxon>Hexamita</taxon>
    </lineage>
</organism>
<dbReference type="AlphaFoldDB" id="A0AA86PWF2"/>